<reference evidence="2" key="1">
    <citation type="submission" date="2016-10" db="EMBL/GenBank/DDBJ databases">
        <authorList>
            <person name="Varghese N."/>
            <person name="Submissions S."/>
        </authorList>
    </citation>
    <scope>NUCLEOTIDE SEQUENCE [LARGE SCALE GENOMIC DNA]</scope>
    <source>
        <strain evidence="2">Ah-143</strain>
    </source>
</reference>
<dbReference type="RefSeq" id="WP_090122199.1">
    <property type="nucleotide sequence ID" value="NZ_CP045300.1"/>
</dbReference>
<dbReference type="OrthoDB" id="6629090at2"/>
<dbReference type="AlphaFoldDB" id="A0A1I7C883"/>
<keyword evidence="2" id="KW-1185">Reference proteome</keyword>
<evidence type="ECO:0000313" key="2">
    <source>
        <dbReference type="Proteomes" id="UP000199187"/>
    </source>
</evidence>
<accession>A0A1I7C883</accession>
<sequence length="233" mass="26690">MSTRREIKDGASFDVLDRGIVYTEVLGWIDMGHARGNDVAALKRQFVEGERSGKPTYIAMYRQDMGIIKFASRLGVGKFSRWEIRRGRSTEDINRIMLAMMMNTASKFEGLQSLRSFSWYTDSGFSGEDLVSDLFGFYRAIIPGRYGYRIKPVSYDSAVRRWDYYGAIGSHKNRGFRPILFPDPQDSCVRHQPYTVNLPHFMTWLRPWDDFASGVVKVITNDGTSLSFMGAKQ</sequence>
<dbReference type="Proteomes" id="UP000199187">
    <property type="component" value="Unassembled WGS sequence"/>
</dbReference>
<dbReference type="EMBL" id="FPAU01000003">
    <property type="protein sequence ID" value="SFT95594.1"/>
    <property type="molecule type" value="Genomic_DNA"/>
</dbReference>
<name>A0A1I7C883_9ENTR</name>
<protein>
    <submittedName>
        <fullName evidence="1">Uncharacterized protein</fullName>
    </submittedName>
</protein>
<evidence type="ECO:0000313" key="1">
    <source>
        <dbReference type="EMBL" id="SFT95594.1"/>
    </source>
</evidence>
<gene>
    <name evidence="1" type="ORF">SAMN05192562_103331</name>
</gene>
<organism evidence="1 2">
    <name type="scientific">Kosakonia arachidis</name>
    <dbReference type="NCBI Taxonomy" id="551989"/>
    <lineage>
        <taxon>Bacteria</taxon>
        <taxon>Pseudomonadati</taxon>
        <taxon>Pseudomonadota</taxon>
        <taxon>Gammaproteobacteria</taxon>
        <taxon>Enterobacterales</taxon>
        <taxon>Enterobacteriaceae</taxon>
        <taxon>Kosakonia</taxon>
    </lineage>
</organism>
<proteinExistence type="predicted"/>